<proteinExistence type="predicted"/>
<keyword evidence="3" id="KW-1185">Reference proteome</keyword>
<dbReference type="AlphaFoldDB" id="A0A1T4Y9H2"/>
<evidence type="ECO:0000313" key="2">
    <source>
        <dbReference type="EMBL" id="SKA97925.1"/>
    </source>
</evidence>
<protein>
    <submittedName>
        <fullName evidence="2">Uncharacterized protein</fullName>
    </submittedName>
</protein>
<feature type="region of interest" description="Disordered" evidence="1">
    <location>
        <begin position="143"/>
        <end position="198"/>
    </location>
</feature>
<organism evidence="2 3">
    <name type="scientific">Paucidesulfovibrio gracilis DSM 16080</name>
    <dbReference type="NCBI Taxonomy" id="1121449"/>
    <lineage>
        <taxon>Bacteria</taxon>
        <taxon>Pseudomonadati</taxon>
        <taxon>Thermodesulfobacteriota</taxon>
        <taxon>Desulfovibrionia</taxon>
        <taxon>Desulfovibrionales</taxon>
        <taxon>Desulfovibrionaceae</taxon>
        <taxon>Paucidesulfovibrio</taxon>
    </lineage>
</organism>
<name>A0A1T4Y9H2_9BACT</name>
<evidence type="ECO:0000256" key="1">
    <source>
        <dbReference type="SAM" id="MobiDB-lite"/>
    </source>
</evidence>
<gene>
    <name evidence="2" type="ORF">SAMN02745704_02887</name>
</gene>
<feature type="non-terminal residue" evidence="2">
    <location>
        <position position="1"/>
    </location>
</feature>
<dbReference type="EMBL" id="FUYC01000038">
    <property type="protein sequence ID" value="SKA97925.1"/>
    <property type="molecule type" value="Genomic_DNA"/>
</dbReference>
<sequence>TNSYSAMTISIKKIPSQHGDIYPTMHPSRLIPPYQTKEPLPSRREKELAKTNAFGDQGENLSEERFFPLDPLSKDFSLLQACGLSRLSFFASCPPLFSPSQSKRTAEAVLLLWGAPLPRVSGGRSHPGNRGNMRSRCRAALPVHPQTSSHPTPPAARSARPVNGGPGGRGPPGRRRPAFPSSIARPNSGPGRPGSACR</sequence>
<accession>A0A1T4Y9H2</accession>
<dbReference type="Proteomes" id="UP000190027">
    <property type="component" value="Unassembled WGS sequence"/>
</dbReference>
<evidence type="ECO:0000313" key="3">
    <source>
        <dbReference type="Proteomes" id="UP000190027"/>
    </source>
</evidence>
<reference evidence="2 3" key="1">
    <citation type="submission" date="2017-02" db="EMBL/GenBank/DDBJ databases">
        <authorList>
            <person name="Peterson S.W."/>
        </authorList>
    </citation>
    <scope>NUCLEOTIDE SEQUENCE [LARGE SCALE GENOMIC DNA]</scope>
    <source>
        <strain evidence="2 3">DSM 16080</strain>
    </source>
</reference>